<evidence type="ECO:0000313" key="1">
    <source>
        <dbReference type="EMBL" id="RQW64716.1"/>
    </source>
</evidence>
<evidence type="ECO:0000313" key="2">
    <source>
        <dbReference type="Proteomes" id="UP000281112"/>
    </source>
</evidence>
<dbReference type="AlphaFoldDB" id="A0A3N9U921"/>
<accession>A0A3N9U921</accession>
<dbReference type="PANTHER" id="PTHR37031:SF2">
    <property type="entry name" value="PHOD-LIKE PHOSPHATASE METALLOPHOSPHATASE DOMAIN-CONTAINING PROTEIN"/>
    <property type="match status" value="1"/>
</dbReference>
<reference evidence="1 2" key="1">
    <citation type="submission" date="2018-11" db="EMBL/GenBank/DDBJ databases">
        <title>Vibrio LJC006 sp. nov., isolated from seawater during the bloom of the enteromorpha.</title>
        <authorList>
            <person name="Liang J."/>
        </authorList>
    </citation>
    <scope>NUCLEOTIDE SEQUENCE [LARGE SCALE GENOMIC DNA]</scope>
    <source>
        <strain evidence="1 2">LJC006</strain>
    </source>
</reference>
<dbReference type="Proteomes" id="UP000281112">
    <property type="component" value="Unassembled WGS sequence"/>
</dbReference>
<evidence type="ECO:0008006" key="3">
    <source>
        <dbReference type="Google" id="ProtNLM"/>
    </source>
</evidence>
<protein>
    <recommendedName>
        <fullName evidence="3">Alkaline phosphatase family protein</fullName>
    </recommendedName>
</protein>
<organism evidence="1 2">
    <name type="scientific">Vibrio viridaestus</name>
    <dbReference type="NCBI Taxonomy" id="2487322"/>
    <lineage>
        <taxon>Bacteria</taxon>
        <taxon>Pseudomonadati</taxon>
        <taxon>Pseudomonadota</taxon>
        <taxon>Gammaproteobacteria</taxon>
        <taxon>Vibrionales</taxon>
        <taxon>Vibrionaceae</taxon>
        <taxon>Vibrio</taxon>
    </lineage>
</organism>
<name>A0A3N9U921_9VIBR</name>
<keyword evidence="2" id="KW-1185">Reference proteome</keyword>
<gene>
    <name evidence="1" type="ORF">EES38_01320</name>
</gene>
<sequence length="653" mass="74310">MNSDILAGPILRRTTPNRICVWIATSKPMGLTLTIMDEAESVLGSGCMELRHSQGIKLGEQLYVHLLQARAGTIGSFPKDKMLFYRVDYSEEGIQRPFMDDTEWLDLAYGSYSYPSFFIPSELKRLLHGSCRKPHGQSSGQDALISAHRLIKSNPENLDERPALLLMNGDQIYADDVAVSLAATLRTKAHELVGHPEALPLIGNPDNIPLHDRKDILDHFDSGFTSQESYNHLFSFGEYAAMYLYSLGNYQQWEPVWDWDRLKDAGIKQEEQELCEEAYAEQKEFLSRFHNALPMIRKSLANIPTYMLFDDHDVTDDWNITHCWYDNVRDSDLGRRIVSNALAACWAFQSWGNDPDNFDKDTIWSIEQYLRDETNDPAIGERFDLYMWKHRGWGFSIPTTPPVIAVDSRTQRQYDVYNMPARLMDRYGIDWLRVEWSKLVTDKNLAQDVWPIVITATPVLGFDPIEGLQNKSLRITKLILQAIFKRIPLVSNLLLAPLDRALINGLDIESWSANKKGYKALFDALQLHMNLPGCIFLSGDVHYAFTSKGSFECDGKVFPCVQLTSSAMHNMPSETNQKFLQKLSEIIPRGSLRVWLALGWRKRWSSHSQLIGSKENGQAIYGDGNIGLVVLSSGKPLYHQLLTGDGTRTYVIE</sequence>
<dbReference type="PANTHER" id="PTHR37031">
    <property type="entry name" value="METALLOPHOSPHATASE BINDING DOMAIN PROTEIN"/>
    <property type="match status" value="1"/>
</dbReference>
<dbReference type="RefSeq" id="WP_124935366.1">
    <property type="nucleotide sequence ID" value="NZ_RJVQ01000001.1"/>
</dbReference>
<proteinExistence type="predicted"/>
<comment type="caution">
    <text evidence="1">The sequence shown here is derived from an EMBL/GenBank/DDBJ whole genome shotgun (WGS) entry which is preliminary data.</text>
</comment>
<dbReference type="InterPro" id="IPR038607">
    <property type="entry name" value="PhoD-like_sf"/>
</dbReference>
<dbReference type="Gene3D" id="3.60.21.70">
    <property type="entry name" value="PhoD-like phosphatase"/>
    <property type="match status" value="1"/>
</dbReference>
<dbReference type="OrthoDB" id="9795624at2"/>
<dbReference type="EMBL" id="RJVQ01000001">
    <property type="protein sequence ID" value="RQW64716.1"/>
    <property type="molecule type" value="Genomic_DNA"/>
</dbReference>